<evidence type="ECO:0000256" key="2">
    <source>
        <dbReference type="ARBA" id="ARBA00022980"/>
    </source>
</evidence>
<dbReference type="EMBL" id="UINC01139112">
    <property type="protein sequence ID" value="SVD25459.1"/>
    <property type="molecule type" value="Genomic_DNA"/>
</dbReference>
<evidence type="ECO:0008006" key="6">
    <source>
        <dbReference type="Google" id="ProtNLM"/>
    </source>
</evidence>
<dbReference type="InterPro" id="IPR001210">
    <property type="entry name" value="Ribosomal_eS17"/>
</dbReference>
<dbReference type="InterPro" id="IPR036401">
    <property type="entry name" value="Ribosomal_eS17_sf"/>
</dbReference>
<feature type="compositionally biased region" description="Basic and acidic residues" evidence="4">
    <location>
        <begin position="55"/>
        <end position="64"/>
    </location>
</feature>
<name>A0A382TTU6_9ZZZZ</name>
<gene>
    <name evidence="5" type="ORF">METZ01_LOCUS378313</name>
</gene>
<evidence type="ECO:0000256" key="1">
    <source>
        <dbReference type="ARBA" id="ARBA00010444"/>
    </source>
</evidence>
<evidence type="ECO:0000313" key="5">
    <source>
        <dbReference type="EMBL" id="SVD25459.1"/>
    </source>
</evidence>
<dbReference type="SUPFAM" id="SSF116820">
    <property type="entry name" value="Rps17e-like"/>
    <property type="match status" value="1"/>
</dbReference>
<dbReference type="GO" id="GO:0006412">
    <property type="term" value="P:translation"/>
    <property type="evidence" value="ECO:0007669"/>
    <property type="project" value="InterPro"/>
</dbReference>
<dbReference type="GO" id="GO:0005840">
    <property type="term" value="C:ribosome"/>
    <property type="evidence" value="ECO:0007669"/>
    <property type="project" value="UniProtKB-KW"/>
</dbReference>
<keyword evidence="2" id="KW-0689">Ribosomal protein</keyword>
<organism evidence="5">
    <name type="scientific">marine metagenome</name>
    <dbReference type="NCBI Taxonomy" id="408172"/>
    <lineage>
        <taxon>unclassified sequences</taxon>
        <taxon>metagenomes</taxon>
        <taxon>ecological metagenomes</taxon>
    </lineage>
</organism>
<evidence type="ECO:0000256" key="4">
    <source>
        <dbReference type="SAM" id="MobiDB-lite"/>
    </source>
</evidence>
<dbReference type="AlphaFoldDB" id="A0A382TTU6"/>
<reference evidence="5" key="1">
    <citation type="submission" date="2018-05" db="EMBL/GenBank/DDBJ databases">
        <authorList>
            <person name="Lanie J.A."/>
            <person name="Ng W.-L."/>
            <person name="Kazmierczak K.M."/>
            <person name="Andrzejewski T.M."/>
            <person name="Davidsen T.M."/>
            <person name="Wayne K.J."/>
            <person name="Tettelin H."/>
            <person name="Glass J.I."/>
            <person name="Rusch D."/>
            <person name="Podicherti R."/>
            <person name="Tsui H.-C.T."/>
            <person name="Winkler M.E."/>
        </authorList>
    </citation>
    <scope>NUCLEOTIDE SEQUENCE</scope>
</reference>
<proteinExistence type="inferred from homology"/>
<feature type="compositionally biased region" description="Polar residues" evidence="4">
    <location>
        <begin position="78"/>
        <end position="88"/>
    </location>
</feature>
<dbReference type="GO" id="GO:0003735">
    <property type="term" value="F:structural constituent of ribosome"/>
    <property type="evidence" value="ECO:0007669"/>
    <property type="project" value="InterPro"/>
</dbReference>
<evidence type="ECO:0000256" key="3">
    <source>
        <dbReference type="ARBA" id="ARBA00023274"/>
    </source>
</evidence>
<dbReference type="Pfam" id="PF00833">
    <property type="entry name" value="Ribosomal_S17e"/>
    <property type="match status" value="1"/>
</dbReference>
<sequence>MEVLKDHKEKFGTDFNENKQALNSISIIRSKVLKNELAGYITRFIKTELKMEKIKRGENNKEISEEQNNLVDPKLETTPKNAPTTEAS</sequence>
<comment type="similarity">
    <text evidence="1">Belongs to the eukaryotic ribosomal protein eS17 family.</text>
</comment>
<keyword evidence="3" id="KW-0687">Ribonucleoprotein</keyword>
<dbReference type="GO" id="GO:1990904">
    <property type="term" value="C:ribonucleoprotein complex"/>
    <property type="evidence" value="ECO:0007669"/>
    <property type="project" value="UniProtKB-KW"/>
</dbReference>
<accession>A0A382TTU6</accession>
<dbReference type="Gene3D" id="1.10.60.20">
    <property type="entry name" value="Ribosomal protein S17e-like"/>
    <property type="match status" value="1"/>
</dbReference>
<feature type="region of interest" description="Disordered" evidence="4">
    <location>
        <begin position="55"/>
        <end position="88"/>
    </location>
</feature>
<protein>
    <recommendedName>
        <fullName evidence="6">30S ribosomal protein S17e</fullName>
    </recommendedName>
</protein>